<organism evidence="9 10">
    <name type="scientific">Nothobranchius furzeri</name>
    <name type="common">Turquoise killifish</name>
    <dbReference type="NCBI Taxonomy" id="105023"/>
    <lineage>
        <taxon>Eukaryota</taxon>
        <taxon>Metazoa</taxon>
        <taxon>Chordata</taxon>
        <taxon>Craniata</taxon>
        <taxon>Vertebrata</taxon>
        <taxon>Euteleostomi</taxon>
        <taxon>Actinopterygii</taxon>
        <taxon>Neopterygii</taxon>
        <taxon>Teleostei</taxon>
        <taxon>Neoteleostei</taxon>
        <taxon>Acanthomorphata</taxon>
        <taxon>Ovalentaria</taxon>
        <taxon>Atherinomorphae</taxon>
        <taxon>Cyprinodontiformes</taxon>
        <taxon>Nothobranchiidae</taxon>
        <taxon>Nothobranchius</taxon>
    </lineage>
</organism>
<dbReference type="GO" id="GO:0000981">
    <property type="term" value="F:DNA-binding transcription factor activity, RNA polymerase II-specific"/>
    <property type="evidence" value="ECO:0007669"/>
    <property type="project" value="TreeGrafter"/>
</dbReference>
<dbReference type="Pfam" id="PF16176">
    <property type="entry name" value="T-box_assoc"/>
    <property type="match status" value="1"/>
</dbReference>
<sequence>IYFMSTSVDSVHSEHEIWWLDLLKSKWRGSHKRVIMLGGEGESGAYTAGKDAAEEKRASPAADEDESATGTRYEHGMGGADRYYIPHTISKQSPEAQNPCSFIPYTPGGTVYSPPSAARYSSSLHLGSVLPPAGYSPSAAGRTHFSPPYQHGQNLGCIYPPYTGSGSALSNMALPSTGPGMRAQVYLCNRPLWLKFHRHQTEMIITKQGRRMFPFLGFNIAALNVTSHYNVFVEVVLADPNHWRFQGGKWVTCGKADNSSQGNKVYIHPESPNTGAHWMRQEISFSKLKLTNNKGTSHSTSQMIVLQSLHKYQPRLHIVEVAEDGVEDISSDNKTQCFTFPETQFIAVTAYQNTDITQLKIDHNPFAKGFRDNYDSIYTAPEPDRLTPSPNDSPRAHQIVPSARYMQPLFQDQFVNNLPQNRIYNCERTVPQTNSLLSPPSEDGTSQRWFVTSVQQGGNSTSTSNKLDLTHYEGEYSSSLLPYGIKSLSMQTTHALSYYPDSPFTTMSAGWGSRAAYQRKVPPSLPWSPRPSPTAVFSEESGKVKLTEEVYNDALVSSWTETQPSGQSPNKADSYSIACKRRRLSHNGPSTEDSPANSKCVVSAAPINSFSKEPPLTKGLASFYSFYTNP</sequence>
<dbReference type="PROSITE" id="PS01283">
    <property type="entry name" value="TBOX_1"/>
    <property type="match status" value="1"/>
</dbReference>
<dbReference type="PANTHER" id="PTHR11267:SF13">
    <property type="entry name" value="EOMESODERMIN HOMOLOG"/>
    <property type="match status" value="1"/>
</dbReference>
<reference evidence="9" key="1">
    <citation type="submission" date="2014-08" db="EMBL/GenBank/DDBJ databases">
        <authorList>
            <person name="Senf B."/>
            <person name="Petzold A."/>
            <person name="Downie B.R."/>
            <person name="Koch P."/>
            <person name="Platzer M."/>
        </authorList>
    </citation>
    <scope>NUCLEOTIDE SEQUENCE [LARGE SCALE GENOMIC DNA]</scope>
    <source>
        <strain evidence="9">GRZ</strain>
    </source>
</reference>
<dbReference type="GO" id="GO:0045893">
    <property type="term" value="P:positive regulation of DNA-templated transcription"/>
    <property type="evidence" value="ECO:0007669"/>
    <property type="project" value="InterPro"/>
</dbReference>
<evidence type="ECO:0000259" key="8">
    <source>
        <dbReference type="PROSITE" id="PS50252"/>
    </source>
</evidence>
<evidence type="ECO:0000256" key="5">
    <source>
        <dbReference type="ARBA" id="ARBA00023242"/>
    </source>
</evidence>
<feature type="region of interest" description="Disordered" evidence="7">
    <location>
        <begin position="44"/>
        <end position="77"/>
    </location>
</feature>
<evidence type="ECO:0000313" key="9">
    <source>
        <dbReference type="Ensembl" id="ENSNFUP00015009740.1"/>
    </source>
</evidence>
<dbReference type="GO" id="GO:0001714">
    <property type="term" value="P:endodermal cell fate specification"/>
    <property type="evidence" value="ECO:0007669"/>
    <property type="project" value="TreeGrafter"/>
</dbReference>
<dbReference type="GO" id="GO:0000978">
    <property type="term" value="F:RNA polymerase II cis-regulatory region sequence-specific DNA binding"/>
    <property type="evidence" value="ECO:0007669"/>
    <property type="project" value="InterPro"/>
</dbReference>
<gene>
    <name evidence="9" type="primary">EOMES</name>
    <name evidence="9" type="synonym">LOC107378769</name>
</gene>
<comment type="subcellular location">
    <subcellularLocation>
        <location evidence="1 6">Nucleus</location>
    </subcellularLocation>
</comment>
<dbReference type="InterPro" id="IPR008967">
    <property type="entry name" value="p53-like_TF_DNA-bd_sf"/>
</dbReference>
<dbReference type="AlphaFoldDB" id="A0A8C6KT48"/>
<feature type="domain" description="T-box" evidence="8">
    <location>
        <begin position="187"/>
        <end position="372"/>
    </location>
</feature>
<dbReference type="InterPro" id="IPR032385">
    <property type="entry name" value="T-box_assoc"/>
</dbReference>
<keyword evidence="5 6" id="KW-0539">Nucleus</keyword>
<dbReference type="InterPro" id="IPR046360">
    <property type="entry name" value="T-box_DNA-bd"/>
</dbReference>
<dbReference type="SUPFAM" id="SSF49417">
    <property type="entry name" value="p53-like transcription factors"/>
    <property type="match status" value="1"/>
</dbReference>
<reference evidence="9" key="3">
    <citation type="submission" date="2025-09" db="UniProtKB">
        <authorList>
            <consortium name="Ensembl"/>
        </authorList>
    </citation>
    <scope>IDENTIFICATION</scope>
</reference>
<keyword evidence="10" id="KW-1185">Reference proteome</keyword>
<dbReference type="InterPro" id="IPR018186">
    <property type="entry name" value="TF_T-box_CS"/>
</dbReference>
<keyword evidence="2" id="KW-0805">Transcription regulation</keyword>
<accession>A0A8C6KT48</accession>
<dbReference type="SMART" id="SM00425">
    <property type="entry name" value="TBOX"/>
    <property type="match status" value="1"/>
</dbReference>
<evidence type="ECO:0000256" key="7">
    <source>
        <dbReference type="SAM" id="MobiDB-lite"/>
    </source>
</evidence>
<name>A0A8C6KT48_NOTFU</name>
<reference evidence="9" key="2">
    <citation type="submission" date="2025-08" db="UniProtKB">
        <authorList>
            <consortium name="Ensembl"/>
        </authorList>
    </citation>
    <scope>IDENTIFICATION</scope>
</reference>
<dbReference type="PRINTS" id="PR00937">
    <property type="entry name" value="TBOX"/>
</dbReference>
<protein>
    <submittedName>
        <fullName evidence="9">Eomesodermin homolog b</fullName>
    </submittedName>
</protein>
<feature type="region of interest" description="Disordered" evidence="7">
    <location>
        <begin position="521"/>
        <end position="541"/>
    </location>
</feature>
<dbReference type="Ensembl" id="ENSNFUT00015010237.1">
    <property type="protein sequence ID" value="ENSNFUP00015009740.1"/>
    <property type="gene ID" value="ENSNFUG00015004672.1"/>
</dbReference>
<dbReference type="GeneTree" id="ENSGT00940000158728"/>
<evidence type="ECO:0000313" key="10">
    <source>
        <dbReference type="Proteomes" id="UP000694548"/>
    </source>
</evidence>
<keyword evidence="3 6" id="KW-0238">DNA-binding</keyword>
<evidence type="ECO:0000256" key="1">
    <source>
        <dbReference type="ARBA" id="ARBA00004123"/>
    </source>
</evidence>
<dbReference type="Proteomes" id="UP000694548">
    <property type="component" value="Chromosome sgr05"/>
</dbReference>
<evidence type="ECO:0000256" key="2">
    <source>
        <dbReference type="ARBA" id="ARBA00023015"/>
    </source>
</evidence>
<feature type="compositionally biased region" description="Pro residues" evidence="7">
    <location>
        <begin position="523"/>
        <end position="532"/>
    </location>
</feature>
<dbReference type="GO" id="GO:0002302">
    <property type="term" value="P:CD8-positive, alpha-beta T cell differentiation involved in immune response"/>
    <property type="evidence" value="ECO:0007669"/>
    <property type="project" value="TreeGrafter"/>
</dbReference>
<dbReference type="PROSITE" id="PS50252">
    <property type="entry name" value="TBOX_3"/>
    <property type="match status" value="1"/>
</dbReference>
<dbReference type="Pfam" id="PF00907">
    <property type="entry name" value="T-box"/>
    <property type="match status" value="1"/>
</dbReference>
<dbReference type="Gene3D" id="2.60.40.820">
    <property type="entry name" value="Transcription factor, T-box"/>
    <property type="match status" value="1"/>
</dbReference>
<dbReference type="InterPro" id="IPR036960">
    <property type="entry name" value="T-box_sf"/>
</dbReference>
<dbReference type="InterPro" id="IPR001699">
    <property type="entry name" value="TF_T-box"/>
</dbReference>
<evidence type="ECO:0000256" key="3">
    <source>
        <dbReference type="ARBA" id="ARBA00023125"/>
    </source>
</evidence>
<dbReference type="FunFam" id="2.60.40.820:FF:000004">
    <property type="entry name" value="T-box, brain 1"/>
    <property type="match status" value="1"/>
</dbReference>
<comment type="caution">
    <text evidence="6">Lacks conserved residue(s) required for the propagation of feature annotation.</text>
</comment>
<dbReference type="GO" id="GO:0000785">
    <property type="term" value="C:chromatin"/>
    <property type="evidence" value="ECO:0007669"/>
    <property type="project" value="TreeGrafter"/>
</dbReference>
<dbReference type="PANTHER" id="PTHR11267">
    <property type="entry name" value="T-BOX PROTEIN-RELATED"/>
    <property type="match status" value="1"/>
</dbReference>
<proteinExistence type="predicted"/>
<dbReference type="GO" id="GO:0001707">
    <property type="term" value="P:mesoderm formation"/>
    <property type="evidence" value="ECO:0007669"/>
    <property type="project" value="TreeGrafter"/>
</dbReference>
<evidence type="ECO:0000256" key="4">
    <source>
        <dbReference type="ARBA" id="ARBA00023163"/>
    </source>
</evidence>
<evidence type="ECO:0000256" key="6">
    <source>
        <dbReference type="PROSITE-ProRule" id="PRU00201"/>
    </source>
</evidence>
<dbReference type="GO" id="GO:0005634">
    <property type="term" value="C:nucleus"/>
    <property type="evidence" value="ECO:0007669"/>
    <property type="project" value="UniProtKB-SubCell"/>
</dbReference>
<dbReference type="PROSITE" id="PS01264">
    <property type="entry name" value="TBOX_2"/>
    <property type="match status" value="1"/>
</dbReference>
<keyword evidence="4" id="KW-0804">Transcription</keyword>